<comment type="caution">
    <text evidence="1">The sequence shown here is derived from an EMBL/GenBank/DDBJ whole genome shotgun (WGS) entry which is preliminary data.</text>
</comment>
<dbReference type="Proteomes" id="UP001328107">
    <property type="component" value="Unassembled WGS sequence"/>
</dbReference>
<dbReference type="AlphaFoldDB" id="A0AAN5DGB3"/>
<reference evidence="2" key="1">
    <citation type="submission" date="2022-10" db="EMBL/GenBank/DDBJ databases">
        <title>Genome assembly of Pristionchus species.</title>
        <authorList>
            <person name="Yoshida K."/>
            <person name="Sommer R.J."/>
        </authorList>
    </citation>
    <scope>NUCLEOTIDE SEQUENCE [LARGE SCALE GENOMIC DNA]</scope>
    <source>
        <strain evidence="2">RS5460</strain>
    </source>
</reference>
<keyword evidence="2" id="KW-1185">Reference proteome</keyword>
<name>A0AAN5DGB3_9BILA</name>
<feature type="non-terminal residue" evidence="1">
    <location>
        <position position="1"/>
    </location>
</feature>
<gene>
    <name evidence="1" type="ORF">PMAYCL1PPCAC_32177</name>
</gene>
<protein>
    <submittedName>
        <fullName evidence="1">Uncharacterized protein</fullName>
    </submittedName>
</protein>
<proteinExistence type="predicted"/>
<evidence type="ECO:0000313" key="1">
    <source>
        <dbReference type="EMBL" id="GMR61982.1"/>
    </source>
</evidence>
<accession>A0AAN5DGB3</accession>
<evidence type="ECO:0000313" key="2">
    <source>
        <dbReference type="Proteomes" id="UP001328107"/>
    </source>
</evidence>
<organism evidence="1 2">
    <name type="scientific">Pristionchus mayeri</name>
    <dbReference type="NCBI Taxonomy" id="1317129"/>
    <lineage>
        <taxon>Eukaryota</taxon>
        <taxon>Metazoa</taxon>
        <taxon>Ecdysozoa</taxon>
        <taxon>Nematoda</taxon>
        <taxon>Chromadorea</taxon>
        <taxon>Rhabditida</taxon>
        <taxon>Rhabditina</taxon>
        <taxon>Diplogasteromorpha</taxon>
        <taxon>Diplogasteroidea</taxon>
        <taxon>Neodiplogasteridae</taxon>
        <taxon>Pristionchus</taxon>
    </lineage>
</organism>
<sequence length="161" mass="19055">WYGIPYQRSSPRQHRFRLYLEFQLAYAEVINELPDEFNIERIFIEVKVESSNGDACEKATSQREKSRQSTISELNTSHTQLTNLHKQRINIFSLEIVSSRITSDASCIHVASIRLCYEPLQCPECESELESIFQLYHLHELAQEHVRKFEQIHFRSNHFLQ</sequence>
<dbReference type="EMBL" id="BTRK01000006">
    <property type="protein sequence ID" value="GMR61982.1"/>
    <property type="molecule type" value="Genomic_DNA"/>
</dbReference>